<name>A0A075FJ59_9EURY</name>
<dbReference type="GO" id="GO:0006508">
    <property type="term" value="P:proteolysis"/>
    <property type="evidence" value="ECO:0007669"/>
    <property type="project" value="InterPro"/>
</dbReference>
<proteinExistence type="predicted"/>
<dbReference type="EMBL" id="KF900339">
    <property type="protein sequence ID" value="AIE91455.1"/>
    <property type="molecule type" value="Genomic_DNA"/>
</dbReference>
<accession>A0A075FJ59</accession>
<protein>
    <submittedName>
        <fullName evidence="1">Uncharacterized protein</fullName>
    </submittedName>
</protein>
<dbReference type="Pfam" id="PF03051">
    <property type="entry name" value="Peptidase_C1_2"/>
    <property type="match status" value="1"/>
</dbReference>
<dbReference type="Gene3D" id="3.90.70.10">
    <property type="entry name" value="Cysteine proteinases"/>
    <property type="match status" value="1"/>
</dbReference>
<dbReference type="GO" id="GO:0070005">
    <property type="term" value="F:cysteine-type aminopeptidase activity"/>
    <property type="evidence" value="ECO:0007669"/>
    <property type="project" value="InterPro"/>
</dbReference>
<dbReference type="AlphaFoldDB" id="A0A075FJ59"/>
<sequence length="36" mass="3994">MFEIAAPKDYLTEKMLEGLETEPVVLPAWDPMGSLA</sequence>
<reference evidence="1" key="1">
    <citation type="journal article" date="2014" name="Genome Biol. Evol.">
        <title>Pangenome evidence for extensive interdomain horizontal transfer affecting lineage core and shell genes in uncultured planktonic thaumarchaeota and euryarchaeota.</title>
        <authorList>
            <person name="Deschamps P."/>
            <person name="Zivanovic Y."/>
            <person name="Moreira D."/>
            <person name="Rodriguez-Valera F."/>
            <person name="Lopez-Garcia P."/>
        </authorList>
    </citation>
    <scope>NUCLEOTIDE SEQUENCE</scope>
</reference>
<organism evidence="1">
    <name type="scientific">uncultured marine group II/III euryarchaeote AD1000_11_G05</name>
    <dbReference type="NCBI Taxonomy" id="1457723"/>
    <lineage>
        <taxon>Archaea</taxon>
        <taxon>Methanobacteriati</taxon>
        <taxon>Methanobacteriota</taxon>
        <taxon>environmental samples</taxon>
    </lineage>
</organism>
<dbReference type="InterPro" id="IPR004134">
    <property type="entry name" value="Peptidase_C1B"/>
</dbReference>
<evidence type="ECO:0000313" key="1">
    <source>
        <dbReference type="EMBL" id="AIE91455.1"/>
    </source>
</evidence>